<gene>
    <name evidence="1" type="ORF">D5086_030473</name>
</gene>
<reference evidence="1 2" key="1">
    <citation type="journal article" date="2024" name="Plant Biotechnol. J.">
        <title>Genome and CRISPR/Cas9 system of a widespread forest tree (Populus alba) in the world.</title>
        <authorList>
            <person name="Liu Y.J."/>
            <person name="Jiang P.F."/>
            <person name="Han X.M."/>
            <person name="Li X.Y."/>
            <person name="Wang H.M."/>
            <person name="Wang Y.J."/>
            <person name="Wang X.X."/>
            <person name="Zeng Q.Y."/>
        </authorList>
    </citation>
    <scope>NUCLEOTIDE SEQUENCE [LARGE SCALE GENOMIC DNA]</scope>
    <source>
        <strain evidence="2">cv. PAL-ZL1</strain>
    </source>
</reference>
<name>A0ACC4ANL9_POPAL</name>
<accession>A0ACC4ANL9</accession>
<evidence type="ECO:0000313" key="2">
    <source>
        <dbReference type="Proteomes" id="UP000309997"/>
    </source>
</evidence>
<proteinExistence type="predicted"/>
<protein>
    <submittedName>
        <fullName evidence="1">Uncharacterized protein</fullName>
    </submittedName>
</protein>
<comment type="caution">
    <text evidence="1">The sequence shown here is derived from an EMBL/GenBank/DDBJ whole genome shotgun (WGS) entry which is preliminary data.</text>
</comment>
<dbReference type="EMBL" id="RCHU02000017">
    <property type="protein sequence ID" value="KAL3567822.1"/>
    <property type="molecule type" value="Genomic_DNA"/>
</dbReference>
<dbReference type="Proteomes" id="UP000309997">
    <property type="component" value="Unassembled WGS sequence"/>
</dbReference>
<evidence type="ECO:0000313" key="1">
    <source>
        <dbReference type="EMBL" id="KAL3567822.1"/>
    </source>
</evidence>
<sequence length="1101" mass="125972">MDGDLDTIKLKIRTFQGKNDPEAYLECEKKVDWIFDCHSYSEQKKVKLVIIEITEYALIWWDQIVISRRRNGERPIQTWGEMKVLMRRRFVPNHYYRDLYLKLQGLNQGYKTVDEYHKEMEIAMIQANVVEDREATMARFLNGLNRDIANVVELQHYMELEDMVHMATKVERQLRRGHARPAFNSGSSSSWKPNLKREGTVRPRSFGSSRTEPPKAKVDVPTDAKGKSETQPKRTRDVKCFRCQGHGHYASECPNKRIMMIRDNGDVESESDSSDCEGMPPLEDSDGDELALPVEESLVIRQTLQVQVKEDDTNEQRENIFHTRCYVQRKVCGLIIDSGSCVNVCSATLVSKLNLCTAKHAKPYRLQWLNDSGEVKVTKQVVVPFSIGKYVDEVLCDVVPMQASHILLGRPWQYDRKAIHDGVKNRWYDDQIKLKSEHAAMGRENQGEEKGKRRPSDSAEEPNHYNPFGHPFQTQANIRQHSKQIKPFDHNSKTSNLAESGGKTRGVKKVSKCDENCVEKLKKQPNFYAREGEVRSAFFTNKPMILLVYKEAYFNTNDLDHIVPSVAISLLQGFDDVFPDDTPSGLPPLRGIEHQIDFVPGASIPNRPAYRSNPEETKELQRQVDELMERATFVRGIEMDEEKVKAIREWPTPQIDKLCSAPVLALPDFTKAFEIECDASGNRNSITCGQKSFVIHSDHESLKHLKGQGKLNRRHAKWVEFIETFPYVIKYKQGKENIVADALSRRLCVPASSLRELLVREAHGGGLMGHFGVGKTLDVLHEHFYWPKMKRDVQRICEQCIACRKAKSRVQPHGLYTPLPVPTEPWVDISMDFVLDDASHIADLFFREIVRLHGIPKSIVSDRDVKFLSYFWKTLWGKLGTKLLFSTTCHPQTDGQTEELCIQLLLFSPFEIVYGFNPLTPMDLIPLPFEERVSLDGEKKAKMVRELHEGVRLQIEKKNRIYASKANKGRKLVVFQPGDWVLERINDNAYKIDLPGEYSVSATLMLLILLCLTQIFDSRSNPFEERGDDADQPRNTSKDPLHVPNGPMTRSKTKTLKDALNALVSKVSTKSELEGPLEYQEEILVHLIHVEEGSNTTLFGP</sequence>
<organism evidence="1 2">
    <name type="scientific">Populus alba</name>
    <name type="common">White poplar</name>
    <dbReference type="NCBI Taxonomy" id="43335"/>
    <lineage>
        <taxon>Eukaryota</taxon>
        <taxon>Viridiplantae</taxon>
        <taxon>Streptophyta</taxon>
        <taxon>Embryophyta</taxon>
        <taxon>Tracheophyta</taxon>
        <taxon>Spermatophyta</taxon>
        <taxon>Magnoliopsida</taxon>
        <taxon>eudicotyledons</taxon>
        <taxon>Gunneridae</taxon>
        <taxon>Pentapetalae</taxon>
        <taxon>rosids</taxon>
        <taxon>fabids</taxon>
        <taxon>Malpighiales</taxon>
        <taxon>Salicaceae</taxon>
        <taxon>Saliceae</taxon>
        <taxon>Populus</taxon>
    </lineage>
</organism>
<keyword evidence="2" id="KW-1185">Reference proteome</keyword>